<accession>A0AAD5U861</accession>
<keyword evidence="8" id="KW-0418">Kinase</keyword>
<dbReference type="InterPro" id="IPR036388">
    <property type="entry name" value="WH-like_DNA-bd_sf"/>
</dbReference>
<comment type="subcellular location">
    <subcellularLocation>
        <location evidence="1">Nucleus</location>
    </subcellularLocation>
</comment>
<feature type="region of interest" description="Disordered" evidence="6">
    <location>
        <begin position="827"/>
        <end position="849"/>
    </location>
</feature>
<evidence type="ECO:0000256" key="5">
    <source>
        <dbReference type="RuleBase" id="RU004020"/>
    </source>
</evidence>
<dbReference type="Pfam" id="PF00447">
    <property type="entry name" value="HSF_DNA-bind"/>
    <property type="match status" value="1"/>
</dbReference>
<evidence type="ECO:0000313" key="8">
    <source>
        <dbReference type="EMBL" id="KAJ3228231.1"/>
    </source>
</evidence>
<dbReference type="GO" id="GO:0005634">
    <property type="term" value="C:nucleus"/>
    <property type="evidence" value="ECO:0007669"/>
    <property type="project" value="UniProtKB-SubCell"/>
</dbReference>
<sequence>MIYEHPEYKEYKPMFATLCEPLYKAINENDIEKIETELVNYDYDYDYVNIHIKYDALKYAIKINIMTLSSEKSEKLFYNYLLKFLDEKKLNLVDSLLNIPEKKIEKLKYLYPIKMYKIGNLSLTGVNDPMNYLTLNHGNGSPLLVPDIGIAKNVGCVKRYKENAVDIFPSNSQNGIGMKKLFWQVVGRKILDKNINSSICQFLKYRHKYYKNSSILLKSEESRAVDSIKLFIKKHKELDNVPGVSPSDVDVDEYKLSKLLMKKLNLESKSVEIPQDILDYLDQLGDDEDNFKKNVLAFYKFRHEGKFLNFEQQYVLIEDEKIINFFDSKTAANSYASKNGLSEACLIQPIDDSKSWGGKKRLVNSVKTPSDCGYEYKVDHQLSLNICSRENKISVIGVLDSGCFTTTINHENYISMSQSLMVALKNSVKITGWDQAIQKIIIDANPPKEKEILIGFDVLKSYWMHNEVTNVTNVSSVLKYYSKNKKDYIYHLIYYLFDKENSLKNDHLSIVTNEELILKSRNNPDKYIFALVSLFYDTDETATPLTRCTGIILINLIYDLSHIERFWSILYLNGISQLGYIDKRNVNLIHYLVKVFFIRLPSQMQSQIQYFTEHCVSQQDVLLYYHTIIYGKAGSTHTLDSDYSKLMKDIILENEKYNNCISWTEKGDAFVVLNSHIFSSEVLPEVFKHSNFDSFVRQLNLYSFSKVNRTYHRHNSITFEERSLEPKEFFHEKFRRDRPDLITKILRKNFTLTKRRSLESSYSSSSSSSSLKINIPKKKLSSSSLRSSSEVKLSNSCNSNEPDIFSSVSDSPTKTDWFFDDIFTSTRSTSPSTYKGSSPSSSRKGSQVSFQDLSSSYQVQSELTYQGYQTRENFENLNVSGSTIQVEEKRYVSVFSETEFMDLLILNDDESSTENTASQKSSLDVSSLLAPTKPDGSPLNRYLS</sequence>
<reference evidence="8" key="1">
    <citation type="submission" date="2020-05" db="EMBL/GenBank/DDBJ databases">
        <title>Phylogenomic resolution of chytrid fungi.</title>
        <authorList>
            <person name="Stajich J.E."/>
            <person name="Amses K."/>
            <person name="Simmons R."/>
            <person name="Seto K."/>
            <person name="Myers J."/>
            <person name="Bonds A."/>
            <person name="Quandt C.A."/>
            <person name="Barry K."/>
            <person name="Liu P."/>
            <person name="Grigoriev I."/>
            <person name="Longcore J.E."/>
            <person name="James T.Y."/>
        </authorList>
    </citation>
    <scope>NUCLEOTIDE SEQUENCE</scope>
    <source>
        <strain evidence="8">JEL0476</strain>
    </source>
</reference>
<dbReference type="Proteomes" id="UP001211065">
    <property type="component" value="Unassembled WGS sequence"/>
</dbReference>
<evidence type="ECO:0000313" key="9">
    <source>
        <dbReference type="Proteomes" id="UP001211065"/>
    </source>
</evidence>
<dbReference type="PANTHER" id="PTHR10015:SF427">
    <property type="entry name" value="HEAT SHOCK FACTOR PROTEIN"/>
    <property type="match status" value="1"/>
</dbReference>
<dbReference type="GO" id="GO:0043565">
    <property type="term" value="F:sequence-specific DNA binding"/>
    <property type="evidence" value="ECO:0007669"/>
    <property type="project" value="InterPro"/>
</dbReference>
<evidence type="ECO:0000256" key="2">
    <source>
        <dbReference type="ARBA" id="ARBA00006403"/>
    </source>
</evidence>
<evidence type="ECO:0000256" key="6">
    <source>
        <dbReference type="SAM" id="MobiDB-lite"/>
    </source>
</evidence>
<feature type="compositionally biased region" description="Low complexity" evidence="6">
    <location>
        <begin position="827"/>
        <end position="846"/>
    </location>
</feature>
<evidence type="ECO:0000256" key="4">
    <source>
        <dbReference type="ARBA" id="ARBA00023242"/>
    </source>
</evidence>
<evidence type="ECO:0000256" key="3">
    <source>
        <dbReference type="ARBA" id="ARBA00023125"/>
    </source>
</evidence>
<keyword evidence="8" id="KW-0808">Transferase</keyword>
<dbReference type="InterPro" id="IPR036390">
    <property type="entry name" value="WH_DNA-bd_sf"/>
</dbReference>
<organism evidence="8 9">
    <name type="scientific">Clydaea vesicula</name>
    <dbReference type="NCBI Taxonomy" id="447962"/>
    <lineage>
        <taxon>Eukaryota</taxon>
        <taxon>Fungi</taxon>
        <taxon>Fungi incertae sedis</taxon>
        <taxon>Chytridiomycota</taxon>
        <taxon>Chytridiomycota incertae sedis</taxon>
        <taxon>Chytridiomycetes</taxon>
        <taxon>Lobulomycetales</taxon>
        <taxon>Lobulomycetaceae</taxon>
        <taxon>Clydaea</taxon>
    </lineage>
</organism>
<dbReference type="SMART" id="SM00415">
    <property type="entry name" value="HSF"/>
    <property type="match status" value="1"/>
</dbReference>
<name>A0AAD5U861_9FUNG</name>
<keyword evidence="9" id="KW-1185">Reference proteome</keyword>
<keyword evidence="4" id="KW-0539">Nucleus</keyword>
<dbReference type="Gene3D" id="1.10.10.10">
    <property type="entry name" value="Winged helix-like DNA-binding domain superfamily/Winged helix DNA-binding domain"/>
    <property type="match status" value="1"/>
</dbReference>
<dbReference type="InterPro" id="IPR000232">
    <property type="entry name" value="HSF_DNA-bd"/>
</dbReference>
<dbReference type="GO" id="GO:0003700">
    <property type="term" value="F:DNA-binding transcription factor activity"/>
    <property type="evidence" value="ECO:0007669"/>
    <property type="project" value="InterPro"/>
</dbReference>
<gene>
    <name evidence="8" type="primary">SKN7_2</name>
    <name evidence="8" type="ORF">HK099_005241</name>
</gene>
<dbReference type="SUPFAM" id="SSF46785">
    <property type="entry name" value="Winged helix' DNA-binding domain"/>
    <property type="match status" value="1"/>
</dbReference>
<keyword evidence="3" id="KW-0238">DNA-binding</keyword>
<feature type="compositionally biased region" description="Polar residues" evidence="6">
    <location>
        <begin position="913"/>
        <end position="925"/>
    </location>
</feature>
<protein>
    <submittedName>
        <fullName evidence="8">Kinase-regulated stress-responsive transcription factor skn7</fullName>
    </submittedName>
</protein>
<evidence type="ECO:0000256" key="1">
    <source>
        <dbReference type="ARBA" id="ARBA00004123"/>
    </source>
</evidence>
<feature type="region of interest" description="Disordered" evidence="6">
    <location>
        <begin position="912"/>
        <end position="944"/>
    </location>
</feature>
<dbReference type="EMBL" id="JADGJW010000004">
    <property type="protein sequence ID" value="KAJ3228231.1"/>
    <property type="molecule type" value="Genomic_DNA"/>
</dbReference>
<dbReference type="GO" id="GO:0016301">
    <property type="term" value="F:kinase activity"/>
    <property type="evidence" value="ECO:0007669"/>
    <property type="project" value="UniProtKB-KW"/>
</dbReference>
<proteinExistence type="inferred from homology"/>
<evidence type="ECO:0000259" key="7">
    <source>
        <dbReference type="SMART" id="SM00415"/>
    </source>
</evidence>
<comment type="caution">
    <text evidence="8">The sequence shown here is derived from an EMBL/GenBank/DDBJ whole genome shotgun (WGS) entry which is preliminary data.</text>
</comment>
<dbReference type="PANTHER" id="PTHR10015">
    <property type="entry name" value="HEAT SHOCK TRANSCRIPTION FACTOR"/>
    <property type="match status" value="1"/>
</dbReference>
<comment type="similarity">
    <text evidence="2 5">Belongs to the HSF family.</text>
</comment>
<dbReference type="AlphaFoldDB" id="A0AAD5U861"/>
<feature type="domain" description="HSF-type DNA-binding" evidence="7">
    <location>
        <begin position="638"/>
        <end position="748"/>
    </location>
</feature>
<dbReference type="PRINTS" id="PR00056">
    <property type="entry name" value="HSFDOMAIN"/>
</dbReference>